<organism evidence="1 2">
    <name type="scientific">Gordonia phage KatherineG</name>
    <dbReference type="NCBI Taxonomy" id="1838070"/>
    <lineage>
        <taxon>Viruses</taxon>
        <taxon>Duplodnaviria</taxon>
        <taxon>Heunggongvirae</taxon>
        <taxon>Uroviricota</taxon>
        <taxon>Caudoviricetes</taxon>
        <taxon>Soupsvirus</taxon>
        <taxon>Soupsvirus soups</taxon>
    </lineage>
</organism>
<dbReference type="Proteomes" id="UP000201990">
    <property type="component" value="Segment"/>
</dbReference>
<protein>
    <submittedName>
        <fullName evidence="1">Uncharacterized protein</fullName>
    </submittedName>
</protein>
<dbReference type="KEGG" id="vg:28378400"/>
<dbReference type="EMBL" id="KU998251">
    <property type="protein sequence ID" value="ANA87174.1"/>
    <property type="molecule type" value="Genomic_DNA"/>
</dbReference>
<proteinExistence type="predicted"/>
<accession>A0A160DIX6</accession>
<sequence>MNPVLYFNGERLGYLAARPEVNYEYEQIGSILHPRIQKEGELTLRFFELPEAPKPRKRVNRVTGLRRPS</sequence>
<evidence type="ECO:0000313" key="1">
    <source>
        <dbReference type="EMBL" id="ANA87174.1"/>
    </source>
</evidence>
<gene>
    <name evidence="1" type="primary">41</name>
    <name evidence="1" type="ORF">PBI_KATHERINEG_41</name>
</gene>
<evidence type="ECO:0000313" key="2">
    <source>
        <dbReference type="Proteomes" id="UP000201990"/>
    </source>
</evidence>
<reference evidence="1 2" key="1">
    <citation type="submission" date="2016-03" db="EMBL/GenBank/DDBJ databases">
        <authorList>
            <person name="Montgomery M.T."/>
            <person name="Guerrero C.A."/>
            <person name="Mavrich T.N."/>
            <person name="Pope W.H."/>
            <person name="Garlena R.A."/>
            <person name="Russell D.A."/>
            <person name="Jacobs-Sera D."/>
            <person name="Hendrix R.W."/>
            <person name="Hatfull G.F."/>
        </authorList>
    </citation>
    <scope>NUCLEOTIDE SEQUENCE [LARGE SCALE GENOMIC DNA]</scope>
</reference>
<name>A0A160DIX6_9CAUD</name>
<dbReference type="GeneID" id="28378400"/>
<dbReference type="RefSeq" id="YP_009269061.1">
    <property type="nucleotide sequence ID" value="NC_030695.1"/>
</dbReference>